<comment type="caution">
    <text evidence="1">The sequence shown here is derived from an EMBL/GenBank/DDBJ whole genome shotgun (WGS) entry which is preliminary data.</text>
</comment>
<dbReference type="Proteomes" id="UP000475862">
    <property type="component" value="Unassembled WGS sequence"/>
</dbReference>
<evidence type="ECO:0000313" key="1">
    <source>
        <dbReference type="EMBL" id="KAE9526739.1"/>
    </source>
</evidence>
<proteinExistence type="predicted"/>
<keyword evidence="2" id="KW-1185">Reference proteome</keyword>
<organism evidence="1 2">
    <name type="scientific">Aphis glycines</name>
    <name type="common">Soybean aphid</name>
    <dbReference type="NCBI Taxonomy" id="307491"/>
    <lineage>
        <taxon>Eukaryota</taxon>
        <taxon>Metazoa</taxon>
        <taxon>Ecdysozoa</taxon>
        <taxon>Arthropoda</taxon>
        <taxon>Hexapoda</taxon>
        <taxon>Insecta</taxon>
        <taxon>Pterygota</taxon>
        <taxon>Neoptera</taxon>
        <taxon>Paraneoptera</taxon>
        <taxon>Hemiptera</taxon>
        <taxon>Sternorrhyncha</taxon>
        <taxon>Aphidomorpha</taxon>
        <taxon>Aphidoidea</taxon>
        <taxon>Aphididae</taxon>
        <taxon>Aphidini</taxon>
        <taxon>Aphis</taxon>
        <taxon>Aphis</taxon>
    </lineage>
</organism>
<dbReference type="AlphaFoldDB" id="A0A6G0T898"/>
<protein>
    <submittedName>
        <fullName evidence="1">Uncharacterized protein</fullName>
    </submittedName>
</protein>
<accession>A0A6G0T898</accession>
<name>A0A6G0T898_APHGL</name>
<gene>
    <name evidence="1" type="ORF">AGLY_013387</name>
</gene>
<sequence length="206" mass="23241">MASPFDQISTLFQMSTKTSEVQIALSSMYYFKISACISGNCKRSLARNLNNYFIVYIRFINVSCINLCKHKTVANALPPGAEHISNTLSPSFKSRANTAPDLGCGNGEKSPRSNNFLHSIGNVGILESIHSFHENLLQDQLIYFHHVLLLINFHEFLNIIFTKSPKLLITAIYLCGDNSANRNDFHLFPKTEPTNPMCFFCSYVNY</sequence>
<evidence type="ECO:0000313" key="2">
    <source>
        <dbReference type="Proteomes" id="UP000475862"/>
    </source>
</evidence>
<dbReference type="EMBL" id="VYZN01000054">
    <property type="protein sequence ID" value="KAE9526739.1"/>
    <property type="molecule type" value="Genomic_DNA"/>
</dbReference>
<reference evidence="1 2" key="1">
    <citation type="submission" date="2019-08" db="EMBL/GenBank/DDBJ databases">
        <title>The genome of the soybean aphid Biotype 1, its phylome, world population structure and adaptation to the North American continent.</title>
        <authorList>
            <person name="Giordano R."/>
            <person name="Donthu R.K."/>
            <person name="Hernandez A.G."/>
            <person name="Wright C.L."/>
            <person name="Zimin A.V."/>
        </authorList>
    </citation>
    <scope>NUCLEOTIDE SEQUENCE [LARGE SCALE GENOMIC DNA]</scope>
    <source>
        <tissue evidence="1">Whole aphids</tissue>
    </source>
</reference>